<gene>
    <name evidence="3" type="ORF">DNFV4_03876</name>
</gene>
<protein>
    <submittedName>
        <fullName evidence="3">Soluble lytic murein transglycosylase</fullName>
    </submittedName>
</protein>
<dbReference type="InterPro" id="IPR019734">
    <property type="entry name" value="TPR_rpt"/>
</dbReference>
<dbReference type="InterPro" id="IPR023346">
    <property type="entry name" value="Lysozyme-like_dom_sf"/>
</dbReference>
<dbReference type="CDD" id="cd13401">
    <property type="entry name" value="Slt70-like"/>
    <property type="match status" value="1"/>
</dbReference>
<dbReference type="SUPFAM" id="SSF48452">
    <property type="entry name" value="TPR-like"/>
    <property type="match status" value="3"/>
</dbReference>
<feature type="domain" description="Transglycosylase SLT" evidence="2">
    <location>
        <begin position="613"/>
        <end position="725"/>
    </location>
</feature>
<comment type="similarity">
    <text evidence="1">Belongs to the transglycosylase Slt family.</text>
</comment>
<dbReference type="Gene3D" id="1.25.40.10">
    <property type="entry name" value="Tetratricopeptide repeat domain"/>
    <property type="match status" value="3"/>
</dbReference>
<dbReference type="Proteomes" id="UP001179121">
    <property type="component" value="Chromosome"/>
</dbReference>
<dbReference type="InterPro" id="IPR008258">
    <property type="entry name" value="Transglycosylase_SLT_dom_1"/>
</dbReference>
<evidence type="ECO:0000313" key="3">
    <source>
        <dbReference type="EMBL" id="CAI4033440.1"/>
    </source>
</evidence>
<dbReference type="Pfam" id="PF01464">
    <property type="entry name" value="SLT"/>
    <property type="match status" value="1"/>
</dbReference>
<dbReference type="KEGG" id="nti:DNFV4_03876"/>
<keyword evidence="4" id="KW-1185">Reference proteome</keyword>
<evidence type="ECO:0000313" key="4">
    <source>
        <dbReference type="Proteomes" id="UP001179121"/>
    </source>
</evidence>
<dbReference type="AlphaFoldDB" id="A0AA86N2P8"/>
<evidence type="ECO:0000256" key="1">
    <source>
        <dbReference type="ARBA" id="ARBA00007734"/>
    </source>
</evidence>
<reference evidence="3" key="1">
    <citation type="submission" date="2022-10" db="EMBL/GenBank/DDBJ databases">
        <authorList>
            <person name="Koch H."/>
        </authorList>
    </citation>
    <scope>NUCLEOTIDE SEQUENCE</scope>
    <source>
        <strain evidence="3">DNF</strain>
    </source>
</reference>
<proteinExistence type="inferred from homology"/>
<name>A0AA86N2P8_9BACT</name>
<organism evidence="3 4">
    <name type="scientific">Nitrospira tepida</name>
    <dbReference type="NCBI Taxonomy" id="2973512"/>
    <lineage>
        <taxon>Bacteria</taxon>
        <taxon>Pseudomonadati</taxon>
        <taxon>Nitrospirota</taxon>
        <taxon>Nitrospiria</taxon>
        <taxon>Nitrospirales</taxon>
        <taxon>Nitrospiraceae</taxon>
        <taxon>Nitrospira</taxon>
    </lineage>
</organism>
<sequence length="762" mass="84694">MPIFGVPFNRFTSGLIRVIGATALSIGLAAAAVSAVTDNSNHRVPGTEAFGCEEAEGCFRAALAEQKNVTRSALNGVEGQSKFDLQLDRLHLLMEKHPGSVWAKRAGLVTGVLLRERDPGRAVQFLRSARRDFPLLEDYLRLWMGQALLKLGDIAEAAALMESIREVAPDSPLATRAVFEAAEAWYRAGQCDRAVDLFATALRADEKESVAPVGWLHLADCHLQLSQPADAQAALRSLWVKLPQTPEAREAYARLTGSSANGQPWSPTAEDRYQRAKEFHAQAFHEEAVEEFRQFLSMTNRDPRIADAKYKLALSLVRLKRYEQAKFVFQDVIAGQTPEAGEATVWLARVYLRQSEGDQLLALSQTPPKAALTHEQRAMLNILRGVWLEDQGQMEQAIAAYRKVDSPEAGIHRVDGLWKMAWARYQAGQWKEAIAALQRLVDAKESEALVPQALYWMARASDRLKNHDGASLRAQLCARYPVTYYCQLVRQAGQAQADGLNRMDADAVLPGPEQLPPDKREEVTRDRAYRRAVELRLLGMGPDAARELAILTRRYGKDAAVVLALSRLLSEAGAHGQALRLARLHFREDLELRGNVPLPALWRVGYPTAFVPAQAAQGVDPDLVSAIIREESQYDGRAVSRVGALGLMQVMPATANTVAKKLGLAEVKRDDLFDEETNVRIGARYVAQLLEQFSGNVIYTVAAYNAGPQAVNGWIAKHGRREPDEFVELIPYQETRLYVKRVLRSYREYQRLRQGQAHGQGT</sequence>
<dbReference type="Gene3D" id="1.10.530.10">
    <property type="match status" value="1"/>
</dbReference>
<dbReference type="Pfam" id="PF13174">
    <property type="entry name" value="TPR_6"/>
    <property type="match status" value="1"/>
</dbReference>
<dbReference type="Pfam" id="PF13432">
    <property type="entry name" value="TPR_16"/>
    <property type="match status" value="2"/>
</dbReference>
<accession>A0AA86N2P8</accession>
<dbReference type="EMBL" id="OX365700">
    <property type="protein sequence ID" value="CAI4033440.1"/>
    <property type="molecule type" value="Genomic_DNA"/>
</dbReference>
<dbReference type="InterPro" id="IPR011990">
    <property type="entry name" value="TPR-like_helical_dom_sf"/>
</dbReference>
<dbReference type="SUPFAM" id="SSF53955">
    <property type="entry name" value="Lysozyme-like"/>
    <property type="match status" value="1"/>
</dbReference>
<dbReference type="PANTHER" id="PTHR37423">
    <property type="entry name" value="SOLUBLE LYTIC MUREIN TRANSGLYCOSYLASE-RELATED"/>
    <property type="match status" value="1"/>
</dbReference>
<evidence type="ECO:0000259" key="2">
    <source>
        <dbReference type="Pfam" id="PF01464"/>
    </source>
</evidence>
<dbReference type="PANTHER" id="PTHR37423:SF5">
    <property type="entry name" value="SOLUBLE LYTIC MUREIN TRANSGLYCOSYLASE"/>
    <property type="match status" value="1"/>
</dbReference>